<feature type="compositionally biased region" description="Basic residues" evidence="1">
    <location>
        <begin position="224"/>
        <end position="237"/>
    </location>
</feature>
<dbReference type="AlphaFoldDB" id="A0A438D5X0"/>
<sequence>MDLIRAGAKRCLDLNEMEELRNDAYINSKVAKQRMKRWHDQLISNKEFHKGQRVLLYDSRLHVFPGKLKSRWIGLFIIHQVHPNGVVELLIPKALTFSRRNCKEIKGKSFGARNSVKQGKSGVCEISQPKRSLCEIATLLRNHFAASGPLCENFRNCEAPSWHTSAISQHSSPHFAAANKANEYGLLLQKRPFALPKGFPKPREPPAITFGHFLQSAMVRTRKAKSSFPAGRKRVARKASIQSSTSEPLRQVAAPPSAEPAPLSPPARRYQTRSEPPVEPQLPIEGNLDCRAQPFHSELCFDTATFRLQSKLADSFHLLHRYRMEHLLTPRDFFYPRVATNFYQSMTTNQVRDPTLIHFTIDGRHGILGARHIAEALHFPYEPARLEDYRVWTNPPQLEMVHLLSKGTSTNPYLLRNELPPSMFFMMHSCATTFIHFSIGCRGEEFC</sequence>
<organism evidence="2 3">
    <name type="scientific">Vitis vinifera</name>
    <name type="common">Grape</name>
    <dbReference type="NCBI Taxonomy" id="29760"/>
    <lineage>
        <taxon>Eukaryota</taxon>
        <taxon>Viridiplantae</taxon>
        <taxon>Streptophyta</taxon>
        <taxon>Embryophyta</taxon>
        <taxon>Tracheophyta</taxon>
        <taxon>Spermatophyta</taxon>
        <taxon>Magnoliopsida</taxon>
        <taxon>eudicotyledons</taxon>
        <taxon>Gunneridae</taxon>
        <taxon>Pentapetalae</taxon>
        <taxon>rosids</taxon>
        <taxon>Vitales</taxon>
        <taxon>Vitaceae</taxon>
        <taxon>Viteae</taxon>
        <taxon>Vitis</taxon>
    </lineage>
</organism>
<evidence type="ECO:0000313" key="3">
    <source>
        <dbReference type="Proteomes" id="UP000288805"/>
    </source>
</evidence>
<dbReference type="EMBL" id="QGNW01001784">
    <property type="protein sequence ID" value="RVW30843.1"/>
    <property type="molecule type" value="Genomic_DNA"/>
</dbReference>
<dbReference type="Proteomes" id="UP000288805">
    <property type="component" value="Unassembled WGS sequence"/>
</dbReference>
<evidence type="ECO:0000256" key="1">
    <source>
        <dbReference type="SAM" id="MobiDB-lite"/>
    </source>
</evidence>
<evidence type="ECO:0000313" key="2">
    <source>
        <dbReference type="EMBL" id="RVW30843.1"/>
    </source>
</evidence>
<protein>
    <submittedName>
        <fullName evidence="2">Uncharacterized protein</fullName>
    </submittedName>
</protein>
<comment type="caution">
    <text evidence="2">The sequence shown here is derived from an EMBL/GenBank/DDBJ whole genome shotgun (WGS) entry which is preliminary data.</text>
</comment>
<gene>
    <name evidence="2" type="ORF">CK203_116070</name>
</gene>
<name>A0A438D5X0_VITVI</name>
<feature type="region of interest" description="Disordered" evidence="1">
    <location>
        <begin position="224"/>
        <end position="285"/>
    </location>
</feature>
<proteinExistence type="predicted"/>
<accession>A0A438D5X0</accession>
<reference evidence="2 3" key="1">
    <citation type="journal article" date="2018" name="PLoS Genet.">
        <title>Population sequencing reveals clonal diversity and ancestral inbreeding in the grapevine cultivar Chardonnay.</title>
        <authorList>
            <person name="Roach M.J."/>
            <person name="Johnson D.L."/>
            <person name="Bohlmann J."/>
            <person name="van Vuuren H.J."/>
            <person name="Jones S.J."/>
            <person name="Pretorius I.S."/>
            <person name="Schmidt S.A."/>
            <person name="Borneman A.R."/>
        </authorList>
    </citation>
    <scope>NUCLEOTIDE SEQUENCE [LARGE SCALE GENOMIC DNA]</scope>
    <source>
        <strain evidence="3">cv. Chardonnay</strain>
        <tissue evidence="2">Leaf</tissue>
    </source>
</reference>